<feature type="region of interest" description="Disordered" evidence="1">
    <location>
        <begin position="44"/>
        <end position="64"/>
    </location>
</feature>
<organism evidence="2 3">
    <name type="scientific">Acanthoscelides obtectus</name>
    <name type="common">Bean weevil</name>
    <name type="synonym">Bruchus obtectus</name>
    <dbReference type="NCBI Taxonomy" id="200917"/>
    <lineage>
        <taxon>Eukaryota</taxon>
        <taxon>Metazoa</taxon>
        <taxon>Ecdysozoa</taxon>
        <taxon>Arthropoda</taxon>
        <taxon>Hexapoda</taxon>
        <taxon>Insecta</taxon>
        <taxon>Pterygota</taxon>
        <taxon>Neoptera</taxon>
        <taxon>Endopterygota</taxon>
        <taxon>Coleoptera</taxon>
        <taxon>Polyphaga</taxon>
        <taxon>Cucujiformia</taxon>
        <taxon>Chrysomeloidea</taxon>
        <taxon>Chrysomelidae</taxon>
        <taxon>Bruchinae</taxon>
        <taxon>Bruchini</taxon>
        <taxon>Acanthoscelides</taxon>
    </lineage>
</organism>
<sequence length="64" mass="7518">MQMIMRKTGSKRRREARTKSTLSVSRSCTSFECKSPPKFTISKRTIEECPRPSKGRARKRRRKS</sequence>
<dbReference type="AlphaFoldDB" id="A0A9P0M540"/>
<evidence type="ECO:0000313" key="3">
    <source>
        <dbReference type="Proteomes" id="UP001152888"/>
    </source>
</evidence>
<evidence type="ECO:0000256" key="1">
    <source>
        <dbReference type="SAM" id="MobiDB-lite"/>
    </source>
</evidence>
<accession>A0A9P0M540</accession>
<evidence type="ECO:0000313" key="2">
    <source>
        <dbReference type="EMBL" id="CAH2005160.1"/>
    </source>
</evidence>
<protein>
    <submittedName>
        <fullName evidence="2">Uncharacterized protein</fullName>
    </submittedName>
</protein>
<name>A0A9P0M540_ACAOB</name>
<feature type="region of interest" description="Disordered" evidence="1">
    <location>
        <begin position="1"/>
        <end position="27"/>
    </location>
</feature>
<reference evidence="2" key="1">
    <citation type="submission" date="2022-03" db="EMBL/GenBank/DDBJ databases">
        <authorList>
            <person name="Sayadi A."/>
        </authorList>
    </citation>
    <scope>NUCLEOTIDE SEQUENCE</scope>
</reference>
<keyword evidence="3" id="KW-1185">Reference proteome</keyword>
<comment type="caution">
    <text evidence="2">The sequence shown here is derived from an EMBL/GenBank/DDBJ whole genome shotgun (WGS) entry which is preliminary data.</text>
</comment>
<feature type="compositionally biased region" description="Basic residues" evidence="1">
    <location>
        <begin position="53"/>
        <end position="64"/>
    </location>
</feature>
<dbReference type="EMBL" id="CAKOFQ010007628">
    <property type="protein sequence ID" value="CAH2005160.1"/>
    <property type="molecule type" value="Genomic_DNA"/>
</dbReference>
<proteinExistence type="predicted"/>
<dbReference type="Proteomes" id="UP001152888">
    <property type="component" value="Unassembled WGS sequence"/>
</dbReference>
<gene>
    <name evidence="2" type="ORF">ACAOBT_LOCUS28383</name>
</gene>